<feature type="transmembrane region" description="Helical" evidence="1">
    <location>
        <begin position="12"/>
        <end position="30"/>
    </location>
</feature>
<feature type="transmembrane region" description="Helical" evidence="1">
    <location>
        <begin position="73"/>
        <end position="93"/>
    </location>
</feature>
<keyword evidence="1" id="KW-0812">Transmembrane</keyword>
<feature type="transmembrane region" description="Helical" evidence="1">
    <location>
        <begin position="276"/>
        <end position="294"/>
    </location>
</feature>
<gene>
    <name evidence="3" type="ORF">BZG02_02325</name>
</gene>
<dbReference type="EMBL" id="MVDD01000001">
    <property type="protein sequence ID" value="PKQ65861.1"/>
    <property type="molecule type" value="Genomic_DNA"/>
</dbReference>
<dbReference type="GO" id="GO:0016020">
    <property type="term" value="C:membrane"/>
    <property type="evidence" value="ECO:0007669"/>
    <property type="project" value="InterPro"/>
</dbReference>
<feature type="transmembrane region" description="Helical" evidence="1">
    <location>
        <begin position="36"/>
        <end position="57"/>
    </location>
</feature>
<name>A0A2N3I6E1_9BACT</name>
<dbReference type="InterPro" id="IPR037185">
    <property type="entry name" value="EmrE-like"/>
</dbReference>
<organism evidence="3 4">
    <name type="scientific">Labilibaculum filiforme</name>
    <dbReference type="NCBI Taxonomy" id="1940526"/>
    <lineage>
        <taxon>Bacteria</taxon>
        <taxon>Pseudomonadati</taxon>
        <taxon>Bacteroidota</taxon>
        <taxon>Bacteroidia</taxon>
        <taxon>Marinilabiliales</taxon>
        <taxon>Marinifilaceae</taxon>
        <taxon>Labilibaculum</taxon>
    </lineage>
</organism>
<feature type="domain" description="EamA" evidence="2">
    <location>
        <begin position="159"/>
        <end position="290"/>
    </location>
</feature>
<reference evidence="3 4" key="1">
    <citation type="journal article" date="2017" name="Front. Microbiol.">
        <title>Labilibaculum manganireducens gen. nov., sp. nov. and Labilibaculum filiforme sp. nov., Novel Bacteroidetes Isolated from Subsurface Sediments of the Baltic Sea.</title>
        <authorList>
            <person name="Vandieken V."/>
            <person name="Marshall I.P."/>
            <person name="Niemann H."/>
            <person name="Engelen B."/>
            <person name="Cypionka H."/>
        </authorList>
    </citation>
    <scope>NUCLEOTIDE SEQUENCE [LARGE SCALE GENOMIC DNA]</scope>
    <source>
        <strain evidence="3 4">59.16B</strain>
    </source>
</reference>
<dbReference type="OrthoDB" id="1117406at2"/>
<comment type="caution">
    <text evidence="3">The sequence shown here is derived from an EMBL/GenBank/DDBJ whole genome shotgun (WGS) entry which is preliminary data.</text>
</comment>
<keyword evidence="1" id="KW-1133">Transmembrane helix</keyword>
<dbReference type="Proteomes" id="UP000233535">
    <property type="component" value="Unassembled WGS sequence"/>
</dbReference>
<feature type="transmembrane region" description="Helical" evidence="1">
    <location>
        <begin position="127"/>
        <end position="145"/>
    </location>
</feature>
<feature type="transmembrane region" description="Helical" evidence="1">
    <location>
        <begin position="151"/>
        <end position="175"/>
    </location>
</feature>
<evidence type="ECO:0000256" key="1">
    <source>
        <dbReference type="SAM" id="Phobius"/>
    </source>
</evidence>
<accession>A0A2N3I6E1</accession>
<dbReference type="InterPro" id="IPR000620">
    <property type="entry name" value="EamA_dom"/>
</dbReference>
<dbReference type="Pfam" id="PF00892">
    <property type="entry name" value="EamA"/>
    <property type="match status" value="2"/>
</dbReference>
<sequence length="297" mass="32894">MIWSNKFKGSALALLATISFSNIYIFSKLAMKDVSLASFGMLWFAFAFFYNFLYYYFFTERKKIDTLANKSKFILFVIGCSEVISMTAFFFSIKLTENPAVVSFLANTSPIFVIFIGFVFLKIRYNLLAVAGIVVTLGGVALINYHNSLDWASFASPASIAALVFALFYGVSLVLARSEIKTIPSSLITVVRSLFLFLGFGLYNLLTFELPHYTASSLFYISIGSILGPFLGVTLTFASLKYVDASITTLICTLRSFFIVLGAFLFMNILPTGNQLLGGIFIIFGIVLITVGDIRNK</sequence>
<keyword evidence="1" id="KW-0472">Membrane</keyword>
<feature type="domain" description="EamA" evidence="2">
    <location>
        <begin position="8"/>
        <end position="144"/>
    </location>
</feature>
<feature type="transmembrane region" description="Helical" evidence="1">
    <location>
        <begin position="187"/>
        <end position="206"/>
    </location>
</feature>
<proteinExistence type="predicted"/>
<evidence type="ECO:0000313" key="3">
    <source>
        <dbReference type="EMBL" id="PKQ65861.1"/>
    </source>
</evidence>
<dbReference type="RefSeq" id="WP_101259795.1">
    <property type="nucleotide sequence ID" value="NZ_MVDD01000001.1"/>
</dbReference>
<evidence type="ECO:0000313" key="4">
    <source>
        <dbReference type="Proteomes" id="UP000233535"/>
    </source>
</evidence>
<dbReference type="PANTHER" id="PTHR22911:SF137">
    <property type="entry name" value="SOLUTE CARRIER FAMILY 35 MEMBER G2-RELATED"/>
    <property type="match status" value="1"/>
</dbReference>
<evidence type="ECO:0000259" key="2">
    <source>
        <dbReference type="Pfam" id="PF00892"/>
    </source>
</evidence>
<protein>
    <recommendedName>
        <fullName evidence="2">EamA domain-containing protein</fullName>
    </recommendedName>
</protein>
<feature type="transmembrane region" description="Helical" evidence="1">
    <location>
        <begin position="218"/>
        <end position="240"/>
    </location>
</feature>
<keyword evidence="4" id="KW-1185">Reference proteome</keyword>
<feature type="transmembrane region" description="Helical" evidence="1">
    <location>
        <begin position="247"/>
        <end position="270"/>
    </location>
</feature>
<dbReference type="AlphaFoldDB" id="A0A2N3I6E1"/>
<dbReference type="SUPFAM" id="SSF103481">
    <property type="entry name" value="Multidrug resistance efflux transporter EmrE"/>
    <property type="match status" value="2"/>
</dbReference>
<feature type="transmembrane region" description="Helical" evidence="1">
    <location>
        <begin position="99"/>
        <end position="120"/>
    </location>
</feature>
<dbReference type="PANTHER" id="PTHR22911">
    <property type="entry name" value="ACYL-MALONYL CONDENSING ENZYME-RELATED"/>
    <property type="match status" value="1"/>
</dbReference>